<keyword evidence="3" id="KW-1185">Reference proteome</keyword>
<dbReference type="Proteomes" id="UP001187734">
    <property type="component" value="Unassembled WGS sequence"/>
</dbReference>
<proteinExistence type="predicted"/>
<accession>A0AAE8SF80</accession>
<feature type="compositionally biased region" description="Low complexity" evidence="1">
    <location>
        <begin position="41"/>
        <end position="52"/>
    </location>
</feature>
<evidence type="ECO:0000313" key="2">
    <source>
        <dbReference type="EMBL" id="SPJ73336.1"/>
    </source>
</evidence>
<sequence length="85" mass="9091">MGSSTDTKNTDSKKSTDSKMTPVTGDAAPAAKTKDAKDSSKTATTKPKSDTAMSCCPCRCICETMVMNYDYCDRCRYGDCGHVGQ</sequence>
<dbReference type="EMBL" id="ONZP01000093">
    <property type="protein sequence ID" value="SPJ73336.1"/>
    <property type="molecule type" value="Genomic_DNA"/>
</dbReference>
<protein>
    <submittedName>
        <fullName evidence="2">Uncharacterized protein</fullName>
    </submittedName>
</protein>
<feature type="compositionally biased region" description="Basic and acidic residues" evidence="1">
    <location>
        <begin position="8"/>
        <end position="17"/>
    </location>
</feature>
<reference evidence="2" key="1">
    <citation type="submission" date="2018-03" db="EMBL/GenBank/DDBJ databases">
        <authorList>
            <person name="Guldener U."/>
        </authorList>
    </citation>
    <scope>NUCLEOTIDE SEQUENCE</scope>
</reference>
<organism evidence="2 3">
    <name type="scientific">Fusarium torulosum</name>
    <dbReference type="NCBI Taxonomy" id="33205"/>
    <lineage>
        <taxon>Eukaryota</taxon>
        <taxon>Fungi</taxon>
        <taxon>Dikarya</taxon>
        <taxon>Ascomycota</taxon>
        <taxon>Pezizomycotina</taxon>
        <taxon>Sordariomycetes</taxon>
        <taxon>Hypocreomycetidae</taxon>
        <taxon>Hypocreales</taxon>
        <taxon>Nectriaceae</taxon>
        <taxon>Fusarium</taxon>
    </lineage>
</organism>
<evidence type="ECO:0000256" key="1">
    <source>
        <dbReference type="SAM" id="MobiDB-lite"/>
    </source>
</evidence>
<comment type="caution">
    <text evidence="2">The sequence shown here is derived from an EMBL/GenBank/DDBJ whole genome shotgun (WGS) entry which is preliminary data.</text>
</comment>
<name>A0AAE8SF80_9HYPO</name>
<gene>
    <name evidence="2" type="ORF">FTOL_03066</name>
</gene>
<feature type="region of interest" description="Disordered" evidence="1">
    <location>
        <begin position="1"/>
        <end position="54"/>
    </location>
</feature>
<dbReference type="AlphaFoldDB" id="A0AAE8SF80"/>
<evidence type="ECO:0000313" key="3">
    <source>
        <dbReference type="Proteomes" id="UP001187734"/>
    </source>
</evidence>